<reference evidence="1" key="2">
    <citation type="journal article" date="2015" name="Fish Shellfish Immunol.">
        <title>Early steps in the European eel (Anguilla anguilla)-Vibrio vulnificus interaction in the gills: Role of the RtxA13 toxin.</title>
        <authorList>
            <person name="Callol A."/>
            <person name="Pajuelo D."/>
            <person name="Ebbesson L."/>
            <person name="Teles M."/>
            <person name="MacKenzie S."/>
            <person name="Amaro C."/>
        </authorList>
    </citation>
    <scope>NUCLEOTIDE SEQUENCE</scope>
</reference>
<protein>
    <submittedName>
        <fullName evidence="1">Uncharacterized protein</fullName>
    </submittedName>
</protein>
<name>A0A0E9R2K8_ANGAN</name>
<accession>A0A0E9R2K8</accession>
<reference evidence="1" key="1">
    <citation type="submission" date="2014-11" db="EMBL/GenBank/DDBJ databases">
        <authorList>
            <person name="Amaro Gonzalez C."/>
        </authorList>
    </citation>
    <scope>NUCLEOTIDE SEQUENCE</scope>
</reference>
<organism evidence="1">
    <name type="scientific">Anguilla anguilla</name>
    <name type="common">European freshwater eel</name>
    <name type="synonym">Muraena anguilla</name>
    <dbReference type="NCBI Taxonomy" id="7936"/>
    <lineage>
        <taxon>Eukaryota</taxon>
        <taxon>Metazoa</taxon>
        <taxon>Chordata</taxon>
        <taxon>Craniata</taxon>
        <taxon>Vertebrata</taxon>
        <taxon>Euteleostomi</taxon>
        <taxon>Actinopterygii</taxon>
        <taxon>Neopterygii</taxon>
        <taxon>Teleostei</taxon>
        <taxon>Anguilliformes</taxon>
        <taxon>Anguillidae</taxon>
        <taxon>Anguilla</taxon>
    </lineage>
</organism>
<dbReference type="EMBL" id="GBXM01085999">
    <property type="protein sequence ID" value="JAH22578.1"/>
    <property type="molecule type" value="Transcribed_RNA"/>
</dbReference>
<sequence length="34" mass="3850">MPISWLISHSITFEPGQQEFIGLLWACNAAETKM</sequence>
<proteinExistence type="predicted"/>
<dbReference type="AlphaFoldDB" id="A0A0E9R2K8"/>
<evidence type="ECO:0000313" key="1">
    <source>
        <dbReference type="EMBL" id="JAH22578.1"/>
    </source>
</evidence>